<evidence type="ECO:0000313" key="1">
    <source>
        <dbReference type="EMBL" id="MFD0627392.1"/>
    </source>
</evidence>
<dbReference type="Proteomes" id="UP001596915">
    <property type="component" value="Unassembled WGS sequence"/>
</dbReference>
<keyword evidence="2" id="KW-1185">Reference proteome</keyword>
<name>A0ABW2X0P5_9ACTN</name>
<accession>A0ABW2X0P5</accession>
<protein>
    <submittedName>
        <fullName evidence="1">Uncharacterized protein</fullName>
    </submittedName>
</protein>
<comment type="caution">
    <text evidence="1">The sequence shown here is derived from an EMBL/GenBank/DDBJ whole genome shotgun (WGS) entry which is preliminary data.</text>
</comment>
<sequence length="69" mass="7907">MVEDVRYLGSNDGGSSNIKYRLSWTEDGVTKEVEGRDTVSAFYSSRLQKGCEIDIKYLDDNNIMFVFDK</sequence>
<gene>
    <name evidence="1" type="ORF">ACFQ2K_36765</name>
</gene>
<dbReference type="EMBL" id="JBHTGL010000008">
    <property type="protein sequence ID" value="MFD0627392.1"/>
    <property type="molecule type" value="Genomic_DNA"/>
</dbReference>
<proteinExistence type="predicted"/>
<reference evidence="2" key="1">
    <citation type="journal article" date="2019" name="Int. J. Syst. Evol. Microbiol.">
        <title>The Global Catalogue of Microorganisms (GCM) 10K type strain sequencing project: providing services to taxonomists for standard genome sequencing and annotation.</title>
        <authorList>
            <consortium name="The Broad Institute Genomics Platform"/>
            <consortium name="The Broad Institute Genome Sequencing Center for Infectious Disease"/>
            <person name="Wu L."/>
            <person name="Ma J."/>
        </authorList>
    </citation>
    <scope>NUCLEOTIDE SEQUENCE [LARGE SCALE GENOMIC DNA]</scope>
    <source>
        <strain evidence="2">JCM 12607</strain>
    </source>
</reference>
<organism evidence="1 2">
    <name type="scientific">Streptomyces sanglieri</name>
    <dbReference type="NCBI Taxonomy" id="193460"/>
    <lineage>
        <taxon>Bacteria</taxon>
        <taxon>Bacillati</taxon>
        <taxon>Actinomycetota</taxon>
        <taxon>Actinomycetes</taxon>
        <taxon>Kitasatosporales</taxon>
        <taxon>Streptomycetaceae</taxon>
        <taxon>Streptomyces</taxon>
    </lineage>
</organism>
<evidence type="ECO:0000313" key="2">
    <source>
        <dbReference type="Proteomes" id="UP001596915"/>
    </source>
</evidence>